<dbReference type="AlphaFoldDB" id="A0A820SHU9"/>
<feature type="region of interest" description="Disordered" evidence="1">
    <location>
        <begin position="172"/>
        <end position="210"/>
    </location>
</feature>
<feature type="compositionally biased region" description="Acidic residues" evidence="1">
    <location>
        <begin position="199"/>
        <end position="208"/>
    </location>
</feature>
<protein>
    <submittedName>
        <fullName evidence="2">Uncharacterized protein</fullName>
    </submittedName>
</protein>
<reference evidence="2" key="1">
    <citation type="submission" date="2021-02" db="EMBL/GenBank/DDBJ databases">
        <authorList>
            <person name="Nowell W R."/>
        </authorList>
    </citation>
    <scope>NUCLEOTIDE SEQUENCE</scope>
</reference>
<gene>
    <name evidence="2" type="ORF">HFQ381_LOCUS24298</name>
</gene>
<evidence type="ECO:0000313" key="2">
    <source>
        <dbReference type="EMBL" id="CAF4456456.1"/>
    </source>
</evidence>
<organism evidence="2 3">
    <name type="scientific">Rotaria socialis</name>
    <dbReference type="NCBI Taxonomy" id="392032"/>
    <lineage>
        <taxon>Eukaryota</taxon>
        <taxon>Metazoa</taxon>
        <taxon>Spiralia</taxon>
        <taxon>Gnathifera</taxon>
        <taxon>Rotifera</taxon>
        <taxon>Eurotatoria</taxon>
        <taxon>Bdelloidea</taxon>
        <taxon>Philodinida</taxon>
        <taxon>Philodinidae</taxon>
        <taxon>Rotaria</taxon>
    </lineage>
</organism>
<evidence type="ECO:0000256" key="1">
    <source>
        <dbReference type="SAM" id="MobiDB-lite"/>
    </source>
</evidence>
<feature type="non-terminal residue" evidence="2">
    <location>
        <position position="1"/>
    </location>
</feature>
<dbReference type="EMBL" id="CAJOBO010002541">
    <property type="protein sequence ID" value="CAF4456456.1"/>
    <property type="molecule type" value="Genomic_DNA"/>
</dbReference>
<proteinExistence type="predicted"/>
<feature type="compositionally biased region" description="Acidic residues" evidence="1">
    <location>
        <begin position="172"/>
        <end position="189"/>
    </location>
</feature>
<dbReference type="Proteomes" id="UP000663851">
    <property type="component" value="Unassembled WGS sequence"/>
</dbReference>
<sequence>LVKQKQLPPHVLHVHTFSSQACESIFRNTRALSGIYSTIINFTVRDFLRRAQRLSLLNDITFKQLNDNPVNNFVFPVHHKHRKDRQSSFTQSQRDIDQIDIERIITDAYREAVDMLDRLEILNLLKEKRALGLNLLSEYVFKQLNSNSKMYDYSSQLSNIDDEEFEFELVDDNDDDDERADDLNMDDGNNDSTSSNDDHIDDDDEQDDTQNLINTTKDDYVGIKIFNTIQTHIEHSCFEVTINDDMKYMHKQTACWLLTGEKNNFLRLAQKLSILNQIKYDDSLVSSNQLAEIDKLDVEEIISNAYGQAMYIVKHSEILNGLKRYNIINLTDLSTFLFDSFTKSSKMFGYSSRATSDDDDYQEFELNEEENYIQDLLDDEMLFDFEDNDDDSDQEMLNSTKSAFNGIKIVNNINPILRKSYFKIRINEKNKYLHKQLAC</sequence>
<accession>A0A820SHU9</accession>
<name>A0A820SHU9_9BILA</name>
<comment type="caution">
    <text evidence="2">The sequence shown here is derived from an EMBL/GenBank/DDBJ whole genome shotgun (WGS) entry which is preliminary data.</text>
</comment>
<evidence type="ECO:0000313" key="3">
    <source>
        <dbReference type="Proteomes" id="UP000663851"/>
    </source>
</evidence>